<keyword evidence="3" id="KW-1185">Reference proteome</keyword>
<organism evidence="2 3">
    <name type="scientific">Podarcis lilfordi</name>
    <name type="common">Lilford's wall lizard</name>
    <dbReference type="NCBI Taxonomy" id="74358"/>
    <lineage>
        <taxon>Eukaryota</taxon>
        <taxon>Metazoa</taxon>
        <taxon>Chordata</taxon>
        <taxon>Craniata</taxon>
        <taxon>Vertebrata</taxon>
        <taxon>Euteleostomi</taxon>
        <taxon>Lepidosauria</taxon>
        <taxon>Squamata</taxon>
        <taxon>Bifurcata</taxon>
        <taxon>Unidentata</taxon>
        <taxon>Episquamata</taxon>
        <taxon>Laterata</taxon>
        <taxon>Lacertibaenia</taxon>
        <taxon>Lacertidae</taxon>
        <taxon>Podarcis</taxon>
    </lineage>
</organism>
<reference evidence="2" key="1">
    <citation type="submission" date="2022-12" db="EMBL/GenBank/DDBJ databases">
        <authorList>
            <person name="Alioto T."/>
            <person name="Alioto T."/>
            <person name="Gomez Garrido J."/>
        </authorList>
    </citation>
    <scope>NUCLEOTIDE SEQUENCE</scope>
</reference>
<proteinExistence type="predicted"/>
<feature type="region of interest" description="Disordered" evidence="1">
    <location>
        <begin position="104"/>
        <end position="143"/>
    </location>
</feature>
<protein>
    <submittedName>
        <fullName evidence="2">Uncharacterized protein</fullName>
    </submittedName>
</protein>
<name>A0AA35NYJ3_9SAUR</name>
<feature type="region of interest" description="Disordered" evidence="1">
    <location>
        <begin position="1"/>
        <end position="45"/>
    </location>
</feature>
<evidence type="ECO:0000313" key="3">
    <source>
        <dbReference type="Proteomes" id="UP001178461"/>
    </source>
</evidence>
<accession>A0AA35NYJ3</accession>
<feature type="compositionally biased region" description="Basic and acidic residues" evidence="1">
    <location>
        <begin position="110"/>
        <end position="132"/>
    </location>
</feature>
<sequence length="162" mass="17624">MHLLLTGSPQETNCSQPAEGSGAQLGKGGRSSTLDSTPPRPSISCLSRNESSVPLTIRGPKCACVPLSLACLGCFIAIWVLKCTQRGWGFVASAVAPVSFLNQEEQEEVAGEKEGRMRGPDGGRREERRREAQLNPPGRFGAVSRPDRILRGVWPLWVRSRR</sequence>
<evidence type="ECO:0000256" key="1">
    <source>
        <dbReference type="SAM" id="MobiDB-lite"/>
    </source>
</evidence>
<dbReference type="Proteomes" id="UP001178461">
    <property type="component" value="Chromosome 2"/>
</dbReference>
<feature type="compositionally biased region" description="Polar residues" evidence="1">
    <location>
        <begin position="7"/>
        <end position="18"/>
    </location>
</feature>
<gene>
    <name evidence="2" type="ORF">PODLI_1B031649</name>
</gene>
<evidence type="ECO:0000313" key="2">
    <source>
        <dbReference type="EMBL" id="CAI5768474.1"/>
    </source>
</evidence>
<dbReference type="EMBL" id="OX395127">
    <property type="protein sequence ID" value="CAI5768474.1"/>
    <property type="molecule type" value="Genomic_DNA"/>
</dbReference>
<dbReference type="AlphaFoldDB" id="A0AA35NYJ3"/>